<organism evidence="2 3">
    <name type="scientific">Anaerospora hongkongensis</name>
    <dbReference type="NCBI Taxonomy" id="244830"/>
    <lineage>
        <taxon>Bacteria</taxon>
        <taxon>Bacillati</taxon>
        <taxon>Bacillota</taxon>
        <taxon>Negativicutes</taxon>
        <taxon>Selenomonadales</taxon>
        <taxon>Sporomusaceae</taxon>
        <taxon>Anaerospora</taxon>
    </lineage>
</organism>
<feature type="region of interest" description="Disordered" evidence="1">
    <location>
        <begin position="1"/>
        <end position="25"/>
    </location>
</feature>
<dbReference type="RefSeq" id="WP_132083528.1">
    <property type="nucleotide sequence ID" value="NZ_SLUI01000023.1"/>
</dbReference>
<accession>A0A4R1PPA9</accession>
<evidence type="ECO:0000313" key="3">
    <source>
        <dbReference type="Proteomes" id="UP000295063"/>
    </source>
</evidence>
<protein>
    <submittedName>
        <fullName evidence="2">Uncharacterized protein</fullName>
    </submittedName>
</protein>
<comment type="caution">
    <text evidence="2">The sequence shown here is derived from an EMBL/GenBank/DDBJ whole genome shotgun (WGS) entry which is preliminary data.</text>
</comment>
<keyword evidence="3" id="KW-1185">Reference proteome</keyword>
<proteinExistence type="predicted"/>
<evidence type="ECO:0000256" key="1">
    <source>
        <dbReference type="SAM" id="MobiDB-lite"/>
    </source>
</evidence>
<reference evidence="2 3" key="1">
    <citation type="submission" date="2019-03" db="EMBL/GenBank/DDBJ databases">
        <title>Genomic Encyclopedia of Type Strains, Phase IV (KMG-IV): sequencing the most valuable type-strain genomes for metagenomic binning, comparative biology and taxonomic classification.</title>
        <authorList>
            <person name="Goeker M."/>
        </authorList>
    </citation>
    <scope>NUCLEOTIDE SEQUENCE [LARGE SCALE GENOMIC DNA]</scope>
    <source>
        <strain evidence="2 3">DSM 15969</strain>
    </source>
</reference>
<sequence>MVRISKEKMKELAAQERSRLKEEKKKKQIAINDIFTDNEKFQEKLNEMTAKIAHTAEQTAKQADPAAKGKTEPIAQDQAVNQYQAIRNILNPILNEMPFVDCPVCGGLVEKGRFIVTDSGNVLHHNCCVSLLVMPRQPAKLKESQASKAEKQAYWNRLSEALPKIKPVDFLTKEPIHDKYLIDFHGKTIGTVIYTPESLAKAIIKYFDDDPVSDSKVYFENLKKLIK</sequence>
<dbReference type="AlphaFoldDB" id="A0A4R1PPA9"/>
<gene>
    <name evidence="2" type="ORF">EV210_12330</name>
</gene>
<dbReference type="Proteomes" id="UP000295063">
    <property type="component" value="Unassembled WGS sequence"/>
</dbReference>
<dbReference type="EMBL" id="SLUI01000023">
    <property type="protein sequence ID" value="TCL32210.1"/>
    <property type="molecule type" value="Genomic_DNA"/>
</dbReference>
<name>A0A4R1PPA9_9FIRM</name>
<evidence type="ECO:0000313" key="2">
    <source>
        <dbReference type="EMBL" id="TCL32210.1"/>
    </source>
</evidence>